<dbReference type="RefSeq" id="WP_144867599.1">
    <property type="nucleotide sequence ID" value="NZ_LR213833.1"/>
</dbReference>
<dbReference type="OrthoDB" id="9804312at2"/>
<dbReference type="GO" id="GO:0008146">
    <property type="term" value="F:sulfotransferase activity"/>
    <property type="evidence" value="ECO:0007669"/>
    <property type="project" value="InterPro"/>
</dbReference>
<protein>
    <submittedName>
        <fullName evidence="1">Sulfotransferase family</fullName>
    </submittedName>
</protein>
<dbReference type="AlphaFoldDB" id="A0A563W3T5"/>
<accession>A0A563W3T5</accession>
<keyword evidence="2" id="KW-1185">Reference proteome</keyword>
<reference evidence="1 2" key="1">
    <citation type="submission" date="2019-01" db="EMBL/GenBank/DDBJ databases">
        <authorList>
            <person name="Brito A."/>
        </authorList>
    </citation>
    <scope>NUCLEOTIDE SEQUENCE [LARGE SCALE GENOMIC DNA]</scope>
    <source>
        <strain evidence="1">1</strain>
    </source>
</reference>
<dbReference type="InterPro" id="IPR027417">
    <property type="entry name" value="P-loop_NTPase"/>
</dbReference>
<dbReference type="Pfam" id="PF03567">
    <property type="entry name" value="Sulfotransfer_2"/>
    <property type="match status" value="1"/>
</dbReference>
<dbReference type="EMBL" id="CAACVJ010000682">
    <property type="protein sequence ID" value="VEP18325.1"/>
    <property type="molecule type" value="Genomic_DNA"/>
</dbReference>
<dbReference type="Gene3D" id="3.40.50.300">
    <property type="entry name" value="P-loop containing nucleotide triphosphate hydrolases"/>
    <property type="match status" value="1"/>
</dbReference>
<proteinExistence type="predicted"/>
<evidence type="ECO:0000313" key="1">
    <source>
        <dbReference type="EMBL" id="VEP18325.1"/>
    </source>
</evidence>
<dbReference type="GO" id="GO:0016020">
    <property type="term" value="C:membrane"/>
    <property type="evidence" value="ECO:0007669"/>
    <property type="project" value="InterPro"/>
</dbReference>
<organism evidence="1 2">
    <name type="scientific">Hyella patelloides LEGE 07179</name>
    <dbReference type="NCBI Taxonomy" id="945734"/>
    <lineage>
        <taxon>Bacteria</taxon>
        <taxon>Bacillati</taxon>
        <taxon>Cyanobacteriota</taxon>
        <taxon>Cyanophyceae</taxon>
        <taxon>Pleurocapsales</taxon>
        <taxon>Hyellaceae</taxon>
        <taxon>Hyella</taxon>
    </lineage>
</organism>
<keyword evidence="1" id="KW-0808">Transferase</keyword>
<evidence type="ECO:0000313" key="2">
    <source>
        <dbReference type="Proteomes" id="UP000320055"/>
    </source>
</evidence>
<dbReference type="InterPro" id="IPR005331">
    <property type="entry name" value="Sulfotransferase"/>
</dbReference>
<sequence length="380" mass="43717">MIELISVHIPKTAGTAFRHVLTDTYGLNGVLGDYPPDRIHQPENPISKEIKVIHGHFEPSKYQDYFPAAKRIVWLRHPLFRLISEYFFAKTINDRNNVIHAQLLDGDLSILEFAKIPQMKNFLSQKIEGMQLAEFDFVGIQEFYLQDLEEIKNVMGWNNFQPIIKNSNRYPEYQKCLQEILDDAQLVDRLAKLNREDIELYREAIQLRAKRRQESPLIQSTLADWQRSRFLIQQMQSELEQAQLEIKQNRYWLTRHTLRNQNLELINVPKIPNTNTLVGFHFDSPQFPIAATEQSITLSGWIIPQQFPASKIVVLHGTETITETPVNLSRPDVAQVHQVSYANNSGFSTTIAISAIPSHTVLTIAVVLANGQTIKLGEIR</sequence>
<name>A0A563W3T5_9CYAN</name>
<dbReference type="Proteomes" id="UP000320055">
    <property type="component" value="Unassembled WGS sequence"/>
</dbReference>
<gene>
    <name evidence="1" type="ORF">H1P_750009</name>
</gene>